<organism evidence="1">
    <name type="scientific">Rhizophora mucronata</name>
    <name type="common">Asiatic mangrove</name>
    <dbReference type="NCBI Taxonomy" id="61149"/>
    <lineage>
        <taxon>Eukaryota</taxon>
        <taxon>Viridiplantae</taxon>
        <taxon>Streptophyta</taxon>
        <taxon>Embryophyta</taxon>
        <taxon>Tracheophyta</taxon>
        <taxon>Spermatophyta</taxon>
        <taxon>Magnoliopsida</taxon>
        <taxon>eudicotyledons</taxon>
        <taxon>Gunneridae</taxon>
        <taxon>Pentapetalae</taxon>
        <taxon>rosids</taxon>
        <taxon>fabids</taxon>
        <taxon>Malpighiales</taxon>
        <taxon>Rhizophoraceae</taxon>
        <taxon>Rhizophora</taxon>
    </lineage>
</organism>
<protein>
    <submittedName>
        <fullName evidence="1">DNA binding protein</fullName>
    </submittedName>
</protein>
<dbReference type="AlphaFoldDB" id="A0A2P2J4B4"/>
<accession>A0A2P2J4B4</accession>
<sequence length="18" mass="2062">MYPFNSTSFRLPSFPSLA</sequence>
<evidence type="ECO:0000313" key="1">
    <source>
        <dbReference type="EMBL" id="MBW88275.1"/>
    </source>
</evidence>
<name>A0A2P2J4B4_RHIMU</name>
<dbReference type="EMBL" id="GGEC01007792">
    <property type="protein sequence ID" value="MBW88275.1"/>
    <property type="molecule type" value="Transcribed_RNA"/>
</dbReference>
<proteinExistence type="predicted"/>
<reference evidence="1" key="1">
    <citation type="submission" date="2018-02" db="EMBL/GenBank/DDBJ databases">
        <title>Rhizophora mucronata_Transcriptome.</title>
        <authorList>
            <person name="Meera S.P."/>
            <person name="Sreeshan A."/>
            <person name="Augustine A."/>
        </authorList>
    </citation>
    <scope>NUCLEOTIDE SEQUENCE</scope>
    <source>
        <tissue evidence="1">Leaf</tissue>
    </source>
</reference>